<evidence type="ECO:0000313" key="2">
    <source>
        <dbReference type="Proteomes" id="UP000006431"/>
    </source>
</evidence>
<dbReference type="AlphaFoldDB" id="H1FRP5"/>
<dbReference type="EMBL" id="AFRZ01000001">
    <property type="protein sequence ID" value="EHP28598.1"/>
    <property type="molecule type" value="Genomic_DNA"/>
</dbReference>
<protein>
    <submittedName>
        <fullName evidence="1">Uncharacterized protein</fullName>
    </submittedName>
</protein>
<gene>
    <name evidence="1" type="ORF">SMGD1_0071</name>
</gene>
<comment type="caution">
    <text evidence="1">The sequence shown here is derived from an EMBL/GenBank/DDBJ whole genome shotgun (WGS) entry which is preliminary data.</text>
</comment>
<dbReference type="PATRIC" id="fig|929558.5.peg.70"/>
<dbReference type="HOGENOM" id="CLU_3318094_0_0_7"/>
<accession>H1FRP5</accession>
<name>H1FRP5_SULGG</name>
<sequence>MLDYSTSLKFSLKMKIELRNALVSALSDKDFAKNFSLHF</sequence>
<proteinExistence type="predicted"/>
<keyword evidence="2" id="KW-1185">Reference proteome</keyword>
<evidence type="ECO:0000313" key="1">
    <source>
        <dbReference type="EMBL" id="EHP28598.1"/>
    </source>
</evidence>
<reference evidence="1 2" key="1">
    <citation type="journal article" date="2012" name="Proc. Natl. Acad. Sci. U.S.A.">
        <title>Genome and physiology of a model Epsilonproteobacterium responsible for sulfide detoxification in marine oxygen depletion zones.</title>
        <authorList>
            <person name="Grote J."/>
            <person name="Schott T."/>
            <person name="Bruckner C.G."/>
            <person name="Glockner F.O."/>
            <person name="Jost G."/>
            <person name="Teeling H."/>
            <person name="Labrenz M."/>
            <person name="Jurgens K."/>
        </authorList>
    </citation>
    <scope>NUCLEOTIDE SEQUENCE [LARGE SCALE GENOMIC DNA]</scope>
    <source>
        <strain evidence="1 2">GD1</strain>
    </source>
</reference>
<dbReference type="Proteomes" id="UP000006431">
    <property type="component" value="Unassembled WGS sequence"/>
</dbReference>
<organism evidence="1 2">
    <name type="scientific">Sulfurimonas gotlandica (strain DSM 19862 / JCM 16533 / GD1)</name>
    <dbReference type="NCBI Taxonomy" id="929558"/>
    <lineage>
        <taxon>Bacteria</taxon>
        <taxon>Pseudomonadati</taxon>
        <taxon>Campylobacterota</taxon>
        <taxon>Epsilonproteobacteria</taxon>
        <taxon>Campylobacterales</taxon>
        <taxon>Sulfurimonadaceae</taxon>
        <taxon>Sulfurimonas</taxon>
    </lineage>
</organism>